<name>A0A832GK41_9BACT</name>
<keyword evidence="2" id="KW-0346">Stress response</keyword>
<dbReference type="PANTHER" id="PTHR44145">
    <property type="entry name" value="DNAJ HOMOLOG SUBFAMILY A MEMBER 3, MITOCHONDRIAL"/>
    <property type="match status" value="1"/>
</dbReference>
<dbReference type="InterPro" id="IPR036869">
    <property type="entry name" value="J_dom_sf"/>
</dbReference>
<accession>A0A832GK41</accession>
<keyword evidence="3" id="KW-0143">Chaperone</keyword>
<proteinExistence type="predicted"/>
<dbReference type="SUPFAM" id="SSF49493">
    <property type="entry name" value="HSP40/DnaJ peptide-binding domain"/>
    <property type="match status" value="1"/>
</dbReference>
<dbReference type="GO" id="GO:0051082">
    <property type="term" value="F:unfolded protein binding"/>
    <property type="evidence" value="ECO:0007669"/>
    <property type="project" value="InterPro"/>
</dbReference>
<evidence type="ECO:0000259" key="4">
    <source>
        <dbReference type="Pfam" id="PF00684"/>
    </source>
</evidence>
<dbReference type="InterPro" id="IPR051938">
    <property type="entry name" value="Apopto_cytoskel_mod"/>
</dbReference>
<dbReference type="AlphaFoldDB" id="A0A832GK41"/>
<dbReference type="SUPFAM" id="SSF46565">
    <property type="entry name" value="Chaperone J-domain"/>
    <property type="match status" value="1"/>
</dbReference>
<dbReference type="GO" id="GO:0031072">
    <property type="term" value="F:heat shock protein binding"/>
    <property type="evidence" value="ECO:0007669"/>
    <property type="project" value="InterPro"/>
</dbReference>
<dbReference type="InterPro" id="IPR002939">
    <property type="entry name" value="DnaJ_C"/>
</dbReference>
<dbReference type="CDD" id="cd10719">
    <property type="entry name" value="DnaJ_zf"/>
    <property type="match status" value="1"/>
</dbReference>
<dbReference type="Gene3D" id="1.10.287.110">
    <property type="entry name" value="DnaJ domain"/>
    <property type="match status" value="1"/>
</dbReference>
<dbReference type="InterPro" id="IPR008971">
    <property type="entry name" value="HSP40/DnaJ_pept-bd"/>
</dbReference>
<keyword evidence="1" id="KW-0235">DNA replication</keyword>
<dbReference type="EMBL" id="DSZU01000022">
    <property type="protein sequence ID" value="HGV54678.1"/>
    <property type="molecule type" value="Genomic_DNA"/>
</dbReference>
<reference evidence="6" key="1">
    <citation type="journal article" date="2020" name="mSystems">
        <title>Genome- and Community-Level Interaction Insights into Carbon Utilization and Element Cycling Functions of Hydrothermarchaeota in Hydrothermal Sediment.</title>
        <authorList>
            <person name="Zhou Z."/>
            <person name="Liu Y."/>
            <person name="Xu W."/>
            <person name="Pan J."/>
            <person name="Luo Z.H."/>
            <person name="Li M."/>
        </authorList>
    </citation>
    <scope>NUCLEOTIDE SEQUENCE [LARGE SCALE GENOMIC DNA]</scope>
    <source>
        <strain evidence="6">SpSt-605</strain>
    </source>
</reference>
<dbReference type="Pfam" id="PF01556">
    <property type="entry name" value="DnaJ_C"/>
    <property type="match status" value="1"/>
</dbReference>
<dbReference type="Pfam" id="PF00684">
    <property type="entry name" value="DnaJ_CXXCXGXG"/>
    <property type="match status" value="1"/>
</dbReference>
<comment type="caution">
    <text evidence="6">The sequence shown here is derived from an EMBL/GenBank/DDBJ whole genome shotgun (WGS) entry which is preliminary data.</text>
</comment>
<evidence type="ECO:0000256" key="1">
    <source>
        <dbReference type="ARBA" id="ARBA00022705"/>
    </source>
</evidence>
<dbReference type="InterPro" id="IPR036410">
    <property type="entry name" value="HSP_DnaJ_Cys-rich_dom_sf"/>
</dbReference>
<protein>
    <recommendedName>
        <fullName evidence="7">CR-type domain-containing protein</fullName>
    </recommendedName>
</protein>
<organism evidence="6">
    <name type="scientific">Caldimicrobium thiodismutans</name>
    <dbReference type="NCBI Taxonomy" id="1653476"/>
    <lineage>
        <taxon>Bacteria</taxon>
        <taxon>Pseudomonadati</taxon>
        <taxon>Thermodesulfobacteriota</taxon>
        <taxon>Thermodesulfobacteria</taxon>
        <taxon>Thermodesulfobacteriales</taxon>
        <taxon>Thermodesulfobacteriaceae</taxon>
        <taxon>Caldimicrobium</taxon>
    </lineage>
</organism>
<sequence>MAEHYYYNSKDLKKIFRESVKLLHPDRGGDREEFLKFLSWYNELPKSVIRPQRLEAKRGTYRPGPSFFKTITLSIKEVSLGLRKKIKLPLKEIDCPYCQGLGIEQSRNKVACSYCAGEGVLKLNSGDEVILQRCTFCAGRGYFYRETCPHCRGKGKLKEEMEIEISLPLGLREGDLLFISKEALGTKTDFYLEIELERHPFWRLEGPNLIYELKIPFWEILLEEFIDIETLEGKERISTILFRKGDPVILPKRGPFLPDDNLWKRGDLIIYLKPLFPESLSAMAKRYLEKFKHTLMEERYEGP</sequence>
<evidence type="ECO:0008006" key="7">
    <source>
        <dbReference type="Google" id="ProtNLM"/>
    </source>
</evidence>
<feature type="domain" description="Chaperone DnaJ C-terminal" evidence="5">
    <location>
        <begin position="70"/>
        <end position="277"/>
    </location>
</feature>
<evidence type="ECO:0000256" key="2">
    <source>
        <dbReference type="ARBA" id="ARBA00023016"/>
    </source>
</evidence>
<evidence type="ECO:0000256" key="3">
    <source>
        <dbReference type="ARBA" id="ARBA00023186"/>
    </source>
</evidence>
<feature type="domain" description="CR-type" evidence="4">
    <location>
        <begin position="95"/>
        <end position="155"/>
    </location>
</feature>
<dbReference type="GO" id="GO:0006457">
    <property type="term" value="P:protein folding"/>
    <property type="evidence" value="ECO:0007669"/>
    <property type="project" value="InterPro"/>
</dbReference>
<dbReference type="Gene3D" id="2.60.260.20">
    <property type="entry name" value="Urease metallochaperone UreE, N-terminal domain"/>
    <property type="match status" value="2"/>
</dbReference>
<evidence type="ECO:0000313" key="6">
    <source>
        <dbReference type="EMBL" id="HGV54678.1"/>
    </source>
</evidence>
<dbReference type="Gene3D" id="2.10.230.10">
    <property type="entry name" value="Heat shock protein DnaJ, cysteine-rich domain"/>
    <property type="match status" value="1"/>
</dbReference>
<gene>
    <name evidence="6" type="ORF">ENT73_01135</name>
</gene>
<dbReference type="InterPro" id="IPR001305">
    <property type="entry name" value="HSP_DnaJ_Cys-rich_dom"/>
</dbReference>
<evidence type="ECO:0000259" key="5">
    <source>
        <dbReference type="Pfam" id="PF01556"/>
    </source>
</evidence>
<dbReference type="PANTHER" id="PTHR44145:SF3">
    <property type="entry name" value="DNAJ HOMOLOG SUBFAMILY A MEMBER 3, MITOCHONDRIAL"/>
    <property type="match status" value="1"/>
</dbReference>
<dbReference type="SUPFAM" id="SSF57938">
    <property type="entry name" value="DnaJ/Hsp40 cysteine-rich domain"/>
    <property type="match status" value="1"/>
</dbReference>
<dbReference type="GO" id="GO:0006260">
    <property type="term" value="P:DNA replication"/>
    <property type="evidence" value="ECO:0007669"/>
    <property type="project" value="UniProtKB-KW"/>
</dbReference>